<dbReference type="PANTHER" id="PTHR30146:SF155">
    <property type="entry name" value="ALANINE RACEMASE"/>
    <property type="match status" value="1"/>
</dbReference>
<organism evidence="6 8">
    <name type="scientific">Bifidobacterium eulemuris</name>
    <dbReference type="NCBI Taxonomy" id="1765219"/>
    <lineage>
        <taxon>Bacteria</taxon>
        <taxon>Bacillati</taxon>
        <taxon>Actinomycetota</taxon>
        <taxon>Actinomycetes</taxon>
        <taxon>Bifidobacteriales</taxon>
        <taxon>Bifidobacteriaceae</taxon>
        <taxon>Bifidobacterium</taxon>
    </lineage>
</organism>
<dbReference type="Proteomes" id="UP000216057">
    <property type="component" value="Unassembled WGS sequence"/>
</dbReference>
<dbReference type="EMBL" id="CP062938">
    <property type="protein sequence ID" value="QOL32689.1"/>
    <property type="molecule type" value="Genomic_DNA"/>
</dbReference>
<feature type="domain" description="HTH cro/C1-type" evidence="5">
    <location>
        <begin position="6"/>
        <end position="42"/>
    </location>
</feature>
<dbReference type="PROSITE" id="PS50932">
    <property type="entry name" value="HTH_LACI_2"/>
    <property type="match status" value="1"/>
</dbReference>
<dbReference type="CDD" id="cd01392">
    <property type="entry name" value="HTH_LacI"/>
    <property type="match status" value="1"/>
</dbReference>
<dbReference type="Pfam" id="PF00356">
    <property type="entry name" value="LacI"/>
    <property type="match status" value="1"/>
</dbReference>
<gene>
    <name evidence="7" type="ORF">BE0216_09755</name>
    <name evidence="6" type="ORF">BEUL_0869</name>
</gene>
<dbReference type="EMBL" id="MWWZ01000005">
    <property type="protein sequence ID" value="OZG68559.1"/>
    <property type="molecule type" value="Genomic_DNA"/>
</dbReference>
<proteinExistence type="predicted"/>
<evidence type="ECO:0000313" key="8">
    <source>
        <dbReference type="Proteomes" id="UP000216057"/>
    </source>
</evidence>
<dbReference type="AlphaFoldDB" id="A0A261GAW4"/>
<keyword evidence="1" id="KW-0805">Transcription regulation</keyword>
<dbReference type="Gene3D" id="1.10.260.40">
    <property type="entry name" value="lambda repressor-like DNA-binding domains"/>
    <property type="match status" value="1"/>
</dbReference>
<dbReference type="InterPro" id="IPR010982">
    <property type="entry name" value="Lambda_DNA-bd_dom_sf"/>
</dbReference>
<evidence type="ECO:0000259" key="5">
    <source>
        <dbReference type="PROSITE" id="PS50943"/>
    </source>
</evidence>
<evidence type="ECO:0000256" key="3">
    <source>
        <dbReference type="ARBA" id="ARBA00023163"/>
    </source>
</evidence>
<keyword evidence="2 7" id="KW-0238">DNA-binding</keyword>
<keyword evidence="9" id="KW-1185">Reference proteome</keyword>
<dbReference type="InterPro" id="IPR000843">
    <property type="entry name" value="HTH_LacI"/>
</dbReference>
<dbReference type="SMART" id="SM00354">
    <property type="entry name" value="HTH_LACI"/>
    <property type="match status" value="1"/>
</dbReference>
<dbReference type="KEGG" id="beu:BE0216_09755"/>
<dbReference type="Proteomes" id="UP000593943">
    <property type="component" value="Chromosome"/>
</dbReference>
<dbReference type="SUPFAM" id="SSF47413">
    <property type="entry name" value="lambda repressor-like DNA-binding domains"/>
    <property type="match status" value="1"/>
</dbReference>
<evidence type="ECO:0000259" key="4">
    <source>
        <dbReference type="PROSITE" id="PS50932"/>
    </source>
</evidence>
<dbReference type="InterPro" id="IPR046335">
    <property type="entry name" value="LacI/GalR-like_sensor"/>
</dbReference>
<dbReference type="OrthoDB" id="4268837at2"/>
<reference evidence="7 9" key="2">
    <citation type="submission" date="2020-10" db="EMBL/GenBank/DDBJ databases">
        <title>Genome sequencing of Bifidobacterium eulemuris_DSMZ_100216.</title>
        <authorList>
            <person name="Kim J."/>
        </authorList>
    </citation>
    <scope>NUCLEOTIDE SEQUENCE [LARGE SCALE GENOMIC DNA]</scope>
    <source>
        <strain evidence="7 9">DSM 100216</strain>
    </source>
</reference>
<dbReference type="RefSeq" id="WP_094636501.1">
    <property type="nucleotide sequence ID" value="NZ_CP062938.1"/>
</dbReference>
<reference evidence="6 8" key="1">
    <citation type="journal article" date="2017" name="BMC Genomics">
        <title>Comparative genomic and phylogenomic analyses of the Bifidobacteriaceae family.</title>
        <authorList>
            <person name="Lugli G.A."/>
            <person name="Milani C."/>
            <person name="Turroni F."/>
            <person name="Duranti S."/>
            <person name="Mancabelli L."/>
            <person name="Mangifesta M."/>
            <person name="Ferrario C."/>
            <person name="Modesto M."/>
            <person name="Mattarelli P."/>
            <person name="Jiri K."/>
            <person name="van Sinderen D."/>
            <person name="Ventura M."/>
        </authorList>
    </citation>
    <scope>NUCLEOTIDE SEQUENCE [LARGE SCALE GENOMIC DNA]</scope>
    <source>
        <strain evidence="6 8">DSM 100216</strain>
    </source>
</reference>
<dbReference type="InterPro" id="IPR001387">
    <property type="entry name" value="Cro/C1-type_HTH"/>
</dbReference>
<dbReference type="GO" id="GO:0003700">
    <property type="term" value="F:DNA-binding transcription factor activity"/>
    <property type="evidence" value="ECO:0007669"/>
    <property type="project" value="TreeGrafter"/>
</dbReference>
<dbReference type="InterPro" id="IPR028082">
    <property type="entry name" value="Peripla_BP_I"/>
</dbReference>
<evidence type="ECO:0000313" key="7">
    <source>
        <dbReference type="EMBL" id="QOL32689.1"/>
    </source>
</evidence>
<dbReference type="SUPFAM" id="SSF53822">
    <property type="entry name" value="Periplasmic binding protein-like I"/>
    <property type="match status" value="1"/>
</dbReference>
<protein>
    <submittedName>
        <fullName evidence="7">LacI family DNA-binding transcriptional regulator</fullName>
    </submittedName>
    <submittedName>
        <fullName evidence="6">LacI family transcriptional regulator</fullName>
    </submittedName>
</protein>
<keyword evidence="3" id="KW-0804">Transcription</keyword>
<evidence type="ECO:0000256" key="1">
    <source>
        <dbReference type="ARBA" id="ARBA00023015"/>
    </source>
</evidence>
<evidence type="ECO:0000256" key="2">
    <source>
        <dbReference type="ARBA" id="ARBA00023125"/>
    </source>
</evidence>
<dbReference type="Gene3D" id="3.40.50.2300">
    <property type="match status" value="2"/>
</dbReference>
<feature type="domain" description="HTH lacI-type" evidence="4">
    <location>
        <begin position="5"/>
        <end position="59"/>
    </location>
</feature>
<dbReference type="PROSITE" id="PS50943">
    <property type="entry name" value="HTH_CROC1"/>
    <property type="match status" value="1"/>
</dbReference>
<evidence type="ECO:0000313" key="6">
    <source>
        <dbReference type="EMBL" id="OZG68559.1"/>
    </source>
</evidence>
<evidence type="ECO:0000313" key="9">
    <source>
        <dbReference type="Proteomes" id="UP000593943"/>
    </source>
</evidence>
<name>A0A261GAW4_9BIFI</name>
<dbReference type="PANTHER" id="PTHR30146">
    <property type="entry name" value="LACI-RELATED TRANSCRIPTIONAL REPRESSOR"/>
    <property type="match status" value="1"/>
</dbReference>
<dbReference type="Pfam" id="PF13377">
    <property type="entry name" value="Peripla_BP_3"/>
    <property type="match status" value="1"/>
</dbReference>
<accession>A0A261GAW4</accession>
<dbReference type="GO" id="GO:0000976">
    <property type="term" value="F:transcription cis-regulatory region binding"/>
    <property type="evidence" value="ECO:0007669"/>
    <property type="project" value="TreeGrafter"/>
</dbReference>
<dbReference type="CDD" id="cd06267">
    <property type="entry name" value="PBP1_LacI_sugar_binding-like"/>
    <property type="match status" value="1"/>
</dbReference>
<sequence length="337" mass="36956">MSSKPTIADVAREAGVTKGTVSHVFNGHRTISAATAKKVTDAAAKLGWIPNQAARALVEKKTNAVGIVLARDPEVLYADAFFPVFLSGLELELSKREIALVLQTVTDREAEERAYRSMSQGRVDGFVVLDMRCDDWRVGLLRELHMKAVLMESGDDYQFEDFSTVWVDDRGPMQEVVDHLHELGHTRIAHVSGPLEYVHSQQRAQGYVERVGSRELLYEGDFTAKQGVELTRELLALSEPPTAIIYANDVMAIGGLSYAGSQGLAIPEDLAIVGYEDDPISVHLNPPMTSVSTNAYNRGQLAAQRLLADIDGDMPKAVQSLPETIRWRASTEGSHLA</sequence>